<evidence type="ECO:0000313" key="2">
    <source>
        <dbReference type="Proteomes" id="UP001153269"/>
    </source>
</evidence>
<accession>A0A9N7UJT4</accession>
<dbReference type="Proteomes" id="UP001153269">
    <property type="component" value="Unassembled WGS sequence"/>
</dbReference>
<evidence type="ECO:0000313" key="1">
    <source>
        <dbReference type="EMBL" id="CAB1431652.1"/>
    </source>
</evidence>
<proteinExistence type="predicted"/>
<dbReference type="EMBL" id="CADEAL010001357">
    <property type="protein sequence ID" value="CAB1431652.1"/>
    <property type="molecule type" value="Genomic_DNA"/>
</dbReference>
<protein>
    <submittedName>
        <fullName evidence="1">Uncharacterized protein</fullName>
    </submittedName>
</protein>
<dbReference type="AlphaFoldDB" id="A0A9N7UJT4"/>
<organism evidence="1 2">
    <name type="scientific">Pleuronectes platessa</name>
    <name type="common">European plaice</name>
    <dbReference type="NCBI Taxonomy" id="8262"/>
    <lineage>
        <taxon>Eukaryota</taxon>
        <taxon>Metazoa</taxon>
        <taxon>Chordata</taxon>
        <taxon>Craniata</taxon>
        <taxon>Vertebrata</taxon>
        <taxon>Euteleostomi</taxon>
        <taxon>Actinopterygii</taxon>
        <taxon>Neopterygii</taxon>
        <taxon>Teleostei</taxon>
        <taxon>Neoteleostei</taxon>
        <taxon>Acanthomorphata</taxon>
        <taxon>Carangaria</taxon>
        <taxon>Pleuronectiformes</taxon>
        <taxon>Pleuronectoidei</taxon>
        <taxon>Pleuronectidae</taxon>
        <taxon>Pleuronectes</taxon>
    </lineage>
</organism>
<sequence length="141" mass="15179">MGAEMQRPELERNLISVTAGSLPGKHDNISSLLSTTGSPPAERLSTTASHWTLPAPDVPDLMDKGFLQMKPKSRLASVECLRLRTFVLLITRRASGSQLAARCVDADGAFQSDIGLHQATRSKAARAIPACASWRARHFAG</sequence>
<reference evidence="1" key="1">
    <citation type="submission" date="2020-03" db="EMBL/GenBank/DDBJ databases">
        <authorList>
            <person name="Weist P."/>
        </authorList>
    </citation>
    <scope>NUCLEOTIDE SEQUENCE</scope>
</reference>
<keyword evidence="2" id="KW-1185">Reference proteome</keyword>
<name>A0A9N7UJT4_PLEPL</name>
<gene>
    <name evidence="1" type="ORF">PLEPLA_LOCUS19709</name>
</gene>
<comment type="caution">
    <text evidence="1">The sequence shown here is derived from an EMBL/GenBank/DDBJ whole genome shotgun (WGS) entry which is preliminary data.</text>
</comment>